<dbReference type="PANTHER" id="PTHR33050:SF7">
    <property type="entry name" value="RIBONUCLEASE H"/>
    <property type="match status" value="1"/>
</dbReference>
<feature type="region of interest" description="Disordered" evidence="1">
    <location>
        <begin position="185"/>
        <end position="205"/>
    </location>
</feature>
<dbReference type="PROSITE" id="PS50878">
    <property type="entry name" value="RT_POL"/>
    <property type="match status" value="1"/>
</dbReference>
<feature type="compositionally biased region" description="Polar residues" evidence="1">
    <location>
        <begin position="12"/>
        <end position="21"/>
    </location>
</feature>
<dbReference type="Proteomes" id="UP000383932">
    <property type="component" value="Unassembled WGS sequence"/>
</dbReference>
<feature type="compositionally biased region" description="Polar residues" evidence="1">
    <location>
        <begin position="185"/>
        <end position="204"/>
    </location>
</feature>
<dbReference type="OrthoDB" id="3255824at2759"/>
<dbReference type="InterPro" id="IPR052055">
    <property type="entry name" value="Hepadnavirus_pol/RT"/>
</dbReference>
<dbReference type="InterPro" id="IPR043502">
    <property type="entry name" value="DNA/RNA_pol_sf"/>
</dbReference>
<dbReference type="EMBL" id="SSOP01000675">
    <property type="protein sequence ID" value="KAB5587927.1"/>
    <property type="molecule type" value="Genomic_DNA"/>
</dbReference>
<dbReference type="InterPro" id="IPR000477">
    <property type="entry name" value="RT_dom"/>
</dbReference>
<feature type="domain" description="Reverse transcriptase" evidence="2">
    <location>
        <begin position="337"/>
        <end position="538"/>
    </location>
</feature>
<comment type="caution">
    <text evidence="3">The sequence shown here is derived from an EMBL/GenBank/DDBJ whole genome shotgun (WGS) entry which is preliminary data.</text>
</comment>
<dbReference type="CDD" id="cd09275">
    <property type="entry name" value="RNase_HI_RT_DIRS1"/>
    <property type="match status" value="1"/>
</dbReference>
<accession>A0A5N5Q949</accession>
<dbReference type="Gene3D" id="3.30.70.270">
    <property type="match status" value="1"/>
</dbReference>
<reference evidence="3 4" key="1">
    <citation type="journal article" date="2019" name="Fungal Biol. Biotechnol.">
        <title>Draft genome sequence of fastidious pathogen Ceratobasidium theobromae, which causes vascular-streak dieback in Theobroma cacao.</title>
        <authorList>
            <person name="Ali S.S."/>
            <person name="Asman A."/>
            <person name="Shao J."/>
            <person name="Firmansyah A.P."/>
            <person name="Susilo A.W."/>
            <person name="Rosmana A."/>
            <person name="McMahon P."/>
            <person name="Junaid M."/>
            <person name="Guest D."/>
            <person name="Kheng T.Y."/>
            <person name="Meinhardt L.W."/>
            <person name="Bailey B.A."/>
        </authorList>
    </citation>
    <scope>NUCLEOTIDE SEQUENCE [LARGE SCALE GENOMIC DNA]</scope>
    <source>
        <strain evidence="3 4">CT2</strain>
    </source>
</reference>
<proteinExistence type="predicted"/>
<dbReference type="AlphaFoldDB" id="A0A5N5Q949"/>
<dbReference type="Pfam" id="PF00078">
    <property type="entry name" value="RVT_1"/>
    <property type="match status" value="1"/>
</dbReference>
<dbReference type="InterPro" id="IPR043128">
    <property type="entry name" value="Rev_trsase/Diguanyl_cyclase"/>
</dbReference>
<keyword evidence="4" id="KW-1185">Reference proteome</keyword>
<evidence type="ECO:0000313" key="4">
    <source>
        <dbReference type="Proteomes" id="UP000383932"/>
    </source>
</evidence>
<dbReference type="SUPFAM" id="SSF56672">
    <property type="entry name" value="DNA/RNA polymerases"/>
    <property type="match status" value="1"/>
</dbReference>
<evidence type="ECO:0000256" key="1">
    <source>
        <dbReference type="SAM" id="MobiDB-lite"/>
    </source>
</evidence>
<sequence length="798" mass="88570">MPPDQNPRPCKLTTQENWSSKPRSHKRDVRNPPSIWPNGYKPGTDSPISLTHTFQGIYKPGALTSPASWVMQTETRNGQYFYGTTSNSAAAQQTPVLTSQSGKRRFTNTKKIYSGTDVLTHWPAPTHSILQPPSQPGLHPLAHYIAQPNPPRTHQGSQTSPHLHDHALTALPTDVSAVDQLATSPYTAPTRPNTTENPLSSKKPTTVHGYWTASPSAFVSTAPEAARQAPTNAKIHHIFVHSAVAPDTGRNSAPDPRKICTPLLPDKWEAILDRHGLLKEFQDVPIGLQHGFRIGVDDPITQSFTPPNHSSARDRPDIILDHINSELKAGRYSGPFKKSTLKDLIGPFRTAPLGVTEKSSSPGKFRVIQDFSFPRNSPDTHSLNSQINTEDFPCTWGFFADVAKAVSTAPHGSEGASFDVDAAYRRIPIHPLDQPYIVVRWEEDYYVDHAVPFGAASSNGLFARCGDAMALLLEKQGFGRIYKWVDDFLIIRTPNPQSPTLLVTENDVYQFADELGWPWKRSKTKNFDSTFSYLGFTWDLQTRQVHIPEAKRSKYINRINEWLHSPSVSLLDTQKLIGSLVHCSLAIPDGRAHLSGLIKFNSAFPLDPRQSFRRFTKSIASITNANWWKNRLLHGPFGSDLSPPPPNLDIRIHTDASNYGVGIVINNEWSSWHLIEGWKSKDRNIGWAEAIAVELAVEHITQQGIQNATIRIHCDNQGVVLAWKAGRSRNDAQNHTLSRIAARAASSNLWIDLVYINTHDNLADKPSRGIPPPNLSATPLALTAPPHLHQFLVTSIPS</sequence>
<feature type="region of interest" description="Disordered" evidence="1">
    <location>
        <begin position="1"/>
        <end position="43"/>
    </location>
</feature>
<dbReference type="Gene3D" id="3.10.10.10">
    <property type="entry name" value="HIV Type 1 Reverse Transcriptase, subunit A, domain 1"/>
    <property type="match status" value="1"/>
</dbReference>
<dbReference type="PANTHER" id="PTHR33050">
    <property type="entry name" value="REVERSE TRANSCRIPTASE DOMAIN-CONTAINING PROTEIN"/>
    <property type="match status" value="1"/>
</dbReference>
<organism evidence="3 4">
    <name type="scientific">Ceratobasidium theobromae</name>
    <dbReference type="NCBI Taxonomy" id="1582974"/>
    <lineage>
        <taxon>Eukaryota</taxon>
        <taxon>Fungi</taxon>
        <taxon>Dikarya</taxon>
        <taxon>Basidiomycota</taxon>
        <taxon>Agaricomycotina</taxon>
        <taxon>Agaricomycetes</taxon>
        <taxon>Cantharellales</taxon>
        <taxon>Ceratobasidiaceae</taxon>
        <taxon>Ceratobasidium</taxon>
    </lineage>
</organism>
<protein>
    <submittedName>
        <fullName evidence="3">Polyprotein</fullName>
    </submittedName>
</protein>
<gene>
    <name evidence="3" type="ORF">CTheo_8631</name>
</gene>
<name>A0A5N5Q949_9AGAM</name>
<evidence type="ECO:0000259" key="2">
    <source>
        <dbReference type="PROSITE" id="PS50878"/>
    </source>
</evidence>
<evidence type="ECO:0000313" key="3">
    <source>
        <dbReference type="EMBL" id="KAB5587927.1"/>
    </source>
</evidence>